<protein>
    <submittedName>
        <fullName evidence="1">Uncharacterized protein</fullName>
    </submittedName>
</protein>
<dbReference type="Proteomes" id="UP000276953">
    <property type="component" value="Unassembled WGS sequence"/>
</dbReference>
<name>A0A432DZ65_9FLAO</name>
<comment type="caution">
    <text evidence="1">The sequence shown here is derived from an EMBL/GenBank/DDBJ whole genome shotgun (WGS) entry which is preliminary data.</text>
</comment>
<proteinExistence type="predicted"/>
<evidence type="ECO:0000313" key="2">
    <source>
        <dbReference type="Proteomes" id="UP000276953"/>
    </source>
</evidence>
<dbReference type="EMBL" id="RYFC01000001">
    <property type="protein sequence ID" value="RTZ49576.1"/>
    <property type="molecule type" value="Genomic_DNA"/>
</dbReference>
<evidence type="ECO:0000313" key="1">
    <source>
        <dbReference type="EMBL" id="RTZ49576.1"/>
    </source>
</evidence>
<gene>
    <name evidence="1" type="ORF">EJ377_03765</name>
</gene>
<reference evidence="1 2" key="1">
    <citation type="submission" date="2018-12" db="EMBL/GenBank/DDBJ databases">
        <title>Draft Genome Sequence of Chryseobacterium arthrosphaerae strain ED882-96 Isolated from the Blood of a Patient with Liver Cirrhosis in Taiwan.</title>
        <authorList>
            <person name="Lin J.-N."/>
            <person name="Lai C.-H."/>
            <person name="Yang C.-H."/>
            <person name="Huang Y.-H."/>
        </authorList>
    </citation>
    <scope>NUCLEOTIDE SEQUENCE [LARGE SCALE GENOMIC DNA]</scope>
    <source>
        <strain evidence="1 2">ED882-96</strain>
    </source>
</reference>
<accession>A0A432DZ65</accession>
<sequence length="76" mass="8662">MVKTNNKVTVTFTTPFPYNNTDNLVIAAKENSPSIDINNFDEVFRVYQYLPNSTLYYKGDRSVVDIAAHREDKSGI</sequence>
<dbReference type="AlphaFoldDB" id="A0A432DZ65"/>
<organism evidence="1 2">
    <name type="scientific">Chryseobacterium arthrosphaerae</name>
    <dbReference type="NCBI Taxonomy" id="651561"/>
    <lineage>
        <taxon>Bacteria</taxon>
        <taxon>Pseudomonadati</taxon>
        <taxon>Bacteroidota</taxon>
        <taxon>Flavobacteriia</taxon>
        <taxon>Flavobacteriales</taxon>
        <taxon>Weeksellaceae</taxon>
        <taxon>Chryseobacterium group</taxon>
        <taxon>Chryseobacterium</taxon>
    </lineage>
</organism>